<comment type="caution">
    <text evidence="1">The sequence shown here is derived from an EMBL/GenBank/DDBJ whole genome shotgun (WGS) entry which is preliminary data.</text>
</comment>
<gene>
    <name evidence="1" type="ORF">QHT84_12135</name>
</gene>
<dbReference type="Proteomes" id="UP001230035">
    <property type="component" value="Unassembled WGS sequence"/>
</dbReference>
<name>A0ABT6XST4_9FLAO</name>
<keyword evidence="2" id="KW-1185">Reference proteome</keyword>
<evidence type="ECO:0000313" key="1">
    <source>
        <dbReference type="EMBL" id="MDI9258164.1"/>
    </source>
</evidence>
<proteinExistence type="predicted"/>
<protein>
    <recommendedName>
        <fullName evidence="3">Isochorismatase</fullName>
    </recommendedName>
</protein>
<dbReference type="RefSeq" id="WP_283239830.1">
    <property type="nucleotide sequence ID" value="NZ_JASGBP010000009.1"/>
</dbReference>
<organism evidence="1 2">
    <name type="scientific">Flavobacterium sedimenticola</name>
    <dbReference type="NCBI Taxonomy" id="3043286"/>
    <lineage>
        <taxon>Bacteria</taxon>
        <taxon>Pseudomonadati</taxon>
        <taxon>Bacteroidota</taxon>
        <taxon>Flavobacteriia</taxon>
        <taxon>Flavobacteriales</taxon>
        <taxon>Flavobacteriaceae</taxon>
        <taxon>Flavobacterium</taxon>
    </lineage>
</organism>
<dbReference type="EMBL" id="JASGBP010000009">
    <property type="protein sequence ID" value="MDI9258164.1"/>
    <property type="molecule type" value="Genomic_DNA"/>
</dbReference>
<sequence>MDVNENIALVVIELQEIQDPIKENIGILTRLWQQHGYTIVRLHKEPEPPMGGTLLENQTPLRPNIAEKSLEHLIQQKRTAHHFSRMVIVGVAEDRILELVWRFAQANALLVYQVTDALYSTKEQEDFLRGVFKNVTTSQILTLSKGIRDKK</sequence>
<evidence type="ECO:0000313" key="2">
    <source>
        <dbReference type="Proteomes" id="UP001230035"/>
    </source>
</evidence>
<evidence type="ECO:0008006" key="3">
    <source>
        <dbReference type="Google" id="ProtNLM"/>
    </source>
</evidence>
<reference evidence="1 2" key="1">
    <citation type="submission" date="2023-05" db="EMBL/GenBank/DDBJ databases">
        <title>Flavobacterium sedimenti sp. nov., isolated from the sediment.</title>
        <authorList>
            <person name="Wu N."/>
        </authorList>
    </citation>
    <scope>NUCLEOTIDE SEQUENCE [LARGE SCALE GENOMIC DNA]</scope>
    <source>
        <strain evidence="1 2">YZ-48</strain>
    </source>
</reference>
<accession>A0ABT6XST4</accession>